<comment type="caution">
    <text evidence="2">The sequence shown here is derived from an EMBL/GenBank/DDBJ whole genome shotgun (WGS) entry which is preliminary data.</text>
</comment>
<feature type="region of interest" description="Disordered" evidence="1">
    <location>
        <begin position="1"/>
        <end position="245"/>
    </location>
</feature>
<evidence type="ECO:0000313" key="2">
    <source>
        <dbReference type="EMBL" id="KAJ1192957.1"/>
    </source>
</evidence>
<keyword evidence="3" id="KW-1185">Reference proteome</keyword>
<accession>A0AAV7UWM1</accession>
<feature type="compositionally biased region" description="Basic and acidic residues" evidence="1">
    <location>
        <begin position="67"/>
        <end position="91"/>
    </location>
</feature>
<dbReference type="Proteomes" id="UP001066276">
    <property type="component" value="Chromosome 2_2"/>
</dbReference>
<dbReference type="EMBL" id="JANPWB010000004">
    <property type="protein sequence ID" value="KAJ1192957.1"/>
    <property type="molecule type" value="Genomic_DNA"/>
</dbReference>
<name>A0AAV7UWM1_PLEWA</name>
<feature type="compositionally biased region" description="Basic and acidic residues" evidence="1">
    <location>
        <begin position="38"/>
        <end position="59"/>
    </location>
</feature>
<feature type="compositionally biased region" description="Basic and acidic residues" evidence="1">
    <location>
        <begin position="175"/>
        <end position="202"/>
    </location>
</feature>
<protein>
    <submittedName>
        <fullName evidence="2">Uncharacterized protein</fullName>
    </submittedName>
</protein>
<evidence type="ECO:0000256" key="1">
    <source>
        <dbReference type="SAM" id="MobiDB-lite"/>
    </source>
</evidence>
<evidence type="ECO:0000313" key="3">
    <source>
        <dbReference type="Proteomes" id="UP001066276"/>
    </source>
</evidence>
<dbReference type="AlphaFoldDB" id="A0AAV7UWM1"/>
<organism evidence="2 3">
    <name type="scientific">Pleurodeles waltl</name>
    <name type="common">Iberian ribbed newt</name>
    <dbReference type="NCBI Taxonomy" id="8319"/>
    <lineage>
        <taxon>Eukaryota</taxon>
        <taxon>Metazoa</taxon>
        <taxon>Chordata</taxon>
        <taxon>Craniata</taxon>
        <taxon>Vertebrata</taxon>
        <taxon>Euteleostomi</taxon>
        <taxon>Amphibia</taxon>
        <taxon>Batrachia</taxon>
        <taxon>Caudata</taxon>
        <taxon>Salamandroidea</taxon>
        <taxon>Salamandridae</taxon>
        <taxon>Pleurodelinae</taxon>
        <taxon>Pleurodeles</taxon>
    </lineage>
</organism>
<proteinExistence type="predicted"/>
<reference evidence="2" key="1">
    <citation type="journal article" date="2022" name="bioRxiv">
        <title>Sequencing and chromosome-scale assembly of the giantPleurodeles waltlgenome.</title>
        <authorList>
            <person name="Brown T."/>
            <person name="Elewa A."/>
            <person name="Iarovenko S."/>
            <person name="Subramanian E."/>
            <person name="Araus A.J."/>
            <person name="Petzold A."/>
            <person name="Susuki M."/>
            <person name="Suzuki K.-i.T."/>
            <person name="Hayashi T."/>
            <person name="Toyoda A."/>
            <person name="Oliveira C."/>
            <person name="Osipova E."/>
            <person name="Leigh N.D."/>
            <person name="Simon A."/>
            <person name="Yun M.H."/>
        </authorList>
    </citation>
    <scope>NUCLEOTIDE SEQUENCE</scope>
    <source>
        <strain evidence="2">20211129_DDA</strain>
        <tissue evidence="2">Liver</tissue>
    </source>
</reference>
<gene>
    <name evidence="2" type="ORF">NDU88_002263</name>
</gene>
<feature type="compositionally biased region" description="Basic and acidic residues" evidence="1">
    <location>
        <begin position="149"/>
        <end position="163"/>
    </location>
</feature>
<feature type="compositionally biased region" description="Polar residues" evidence="1">
    <location>
        <begin position="164"/>
        <end position="174"/>
    </location>
</feature>
<sequence>MDAIPDPDVLPSGTNQGEFLGEEGQKKTFLTTTELSTAEEKAEHRERDDESDSGNRERNNSSNGGSEDSRPRERECGEESRDGREERDRGRPGGGVETESGTGRRSGKPGDGSTDPGRVLGRARPQQGEFLGEEGQKKTLRTTTELSSAEEKAEHGERDDKSDSGNGERNSSSDSGREDSRPRERDCGDESGDGREERDRGRPGSSVEEESSTGRRGGKPGGGSTDPGHVLGRACPQQVCGAECT</sequence>